<dbReference type="AlphaFoldDB" id="A0A6A6PZI7"/>
<reference evidence="1" key="1">
    <citation type="journal article" date="2020" name="Stud. Mycol.">
        <title>101 Dothideomycetes genomes: a test case for predicting lifestyles and emergence of pathogens.</title>
        <authorList>
            <person name="Haridas S."/>
            <person name="Albert R."/>
            <person name="Binder M."/>
            <person name="Bloem J."/>
            <person name="Labutti K."/>
            <person name="Salamov A."/>
            <person name="Andreopoulos B."/>
            <person name="Baker S."/>
            <person name="Barry K."/>
            <person name="Bills G."/>
            <person name="Bluhm B."/>
            <person name="Cannon C."/>
            <person name="Castanera R."/>
            <person name="Culley D."/>
            <person name="Daum C."/>
            <person name="Ezra D."/>
            <person name="Gonzalez J."/>
            <person name="Henrissat B."/>
            <person name="Kuo A."/>
            <person name="Liang C."/>
            <person name="Lipzen A."/>
            <person name="Lutzoni F."/>
            <person name="Magnuson J."/>
            <person name="Mondo S."/>
            <person name="Nolan M."/>
            <person name="Ohm R."/>
            <person name="Pangilinan J."/>
            <person name="Park H.-J."/>
            <person name="Ramirez L."/>
            <person name="Alfaro M."/>
            <person name="Sun H."/>
            <person name="Tritt A."/>
            <person name="Yoshinaga Y."/>
            <person name="Zwiers L.-H."/>
            <person name="Turgeon B."/>
            <person name="Goodwin S."/>
            <person name="Spatafora J."/>
            <person name="Crous P."/>
            <person name="Grigoriev I."/>
        </authorList>
    </citation>
    <scope>NUCLEOTIDE SEQUENCE</scope>
    <source>
        <strain evidence="1">CBS 113389</strain>
    </source>
</reference>
<dbReference type="Proteomes" id="UP000799767">
    <property type="component" value="Unassembled WGS sequence"/>
</dbReference>
<protein>
    <submittedName>
        <fullName evidence="1">Uncharacterized protein</fullName>
    </submittedName>
</protein>
<dbReference type="RefSeq" id="XP_033592001.1">
    <property type="nucleotide sequence ID" value="XM_033729139.1"/>
</dbReference>
<dbReference type="GeneID" id="54470141"/>
<proteinExistence type="predicted"/>
<dbReference type="EMBL" id="MU001633">
    <property type="protein sequence ID" value="KAF2485432.1"/>
    <property type="molecule type" value="Genomic_DNA"/>
</dbReference>
<sequence length="155" mass="16350">MMPATAATARLSMPRCDAAPVAVGSGETVDALQVVDAAVGRAVEPHADELLFFVAHACEVHVELHAVGVTRSSSMVVVKVAEAPCRRPAAARADALQLLMRMVSFNVECGSPGNRCGARRPAGWSGLECGMDDCDDCLLTRRIDMLRSLQKGVAC</sequence>
<keyword evidence="2" id="KW-1185">Reference proteome</keyword>
<evidence type="ECO:0000313" key="2">
    <source>
        <dbReference type="Proteomes" id="UP000799767"/>
    </source>
</evidence>
<name>A0A6A6PZI7_9PEZI</name>
<evidence type="ECO:0000313" key="1">
    <source>
        <dbReference type="EMBL" id="KAF2485432.1"/>
    </source>
</evidence>
<accession>A0A6A6PZI7</accession>
<organism evidence="1 2">
    <name type="scientific">Neohortaea acidophila</name>
    <dbReference type="NCBI Taxonomy" id="245834"/>
    <lineage>
        <taxon>Eukaryota</taxon>
        <taxon>Fungi</taxon>
        <taxon>Dikarya</taxon>
        <taxon>Ascomycota</taxon>
        <taxon>Pezizomycotina</taxon>
        <taxon>Dothideomycetes</taxon>
        <taxon>Dothideomycetidae</taxon>
        <taxon>Mycosphaerellales</taxon>
        <taxon>Teratosphaeriaceae</taxon>
        <taxon>Neohortaea</taxon>
    </lineage>
</organism>
<gene>
    <name evidence="1" type="ORF">BDY17DRAFT_103174</name>
</gene>